<dbReference type="Gene3D" id="2.40.50.140">
    <property type="entry name" value="Nucleic acid-binding proteins"/>
    <property type="match status" value="1"/>
</dbReference>
<dbReference type="PANTHER" id="PTHR47810:SF1">
    <property type="entry name" value="DNA LIGASE B"/>
    <property type="match status" value="1"/>
</dbReference>
<dbReference type="GO" id="GO:0006310">
    <property type="term" value="P:DNA recombination"/>
    <property type="evidence" value="ECO:0007669"/>
    <property type="project" value="InterPro"/>
</dbReference>
<evidence type="ECO:0000259" key="7">
    <source>
        <dbReference type="PROSITE" id="PS50160"/>
    </source>
</evidence>
<dbReference type="SUPFAM" id="SSF56091">
    <property type="entry name" value="DNA ligase/mRNA capping enzyme, catalytic domain"/>
    <property type="match status" value="1"/>
</dbReference>
<dbReference type="Gene3D" id="3.30.470.30">
    <property type="entry name" value="DNA ligase/mRNA capping enzyme"/>
    <property type="match status" value="1"/>
</dbReference>
<keyword evidence="9" id="KW-1185">Reference proteome</keyword>
<evidence type="ECO:0000313" key="8">
    <source>
        <dbReference type="EMBL" id="KAA5603495.1"/>
    </source>
</evidence>
<dbReference type="Proteomes" id="UP000324065">
    <property type="component" value="Unassembled WGS sequence"/>
</dbReference>
<dbReference type="OrthoDB" id="9802472at2"/>
<keyword evidence="3" id="KW-0235">DNA replication</keyword>
<dbReference type="RefSeq" id="WP_150064159.1">
    <property type="nucleotide sequence ID" value="NZ_JACHII010000014.1"/>
</dbReference>
<comment type="caution">
    <text evidence="8">The sequence shown here is derived from an EMBL/GenBank/DDBJ whole genome shotgun (WGS) entry which is preliminary data.</text>
</comment>
<gene>
    <name evidence="8" type="ORF">F1188_19670</name>
</gene>
<evidence type="ECO:0000313" key="9">
    <source>
        <dbReference type="Proteomes" id="UP000324065"/>
    </source>
</evidence>
<dbReference type="InterPro" id="IPR012340">
    <property type="entry name" value="NA-bd_OB-fold"/>
</dbReference>
<keyword evidence="5" id="KW-0234">DNA repair</keyword>
<dbReference type="GO" id="GO:0006281">
    <property type="term" value="P:DNA repair"/>
    <property type="evidence" value="ECO:0007669"/>
    <property type="project" value="UniProtKB-KW"/>
</dbReference>
<feature type="domain" description="ATP-dependent DNA ligase family profile" evidence="7">
    <location>
        <begin position="251"/>
        <end position="379"/>
    </location>
</feature>
<comment type="catalytic activity">
    <reaction evidence="6">
        <text>ATP + (deoxyribonucleotide)n-3'-hydroxyl + 5'-phospho-(deoxyribonucleotide)m = (deoxyribonucleotide)n+m + AMP + diphosphate.</text>
        <dbReference type="EC" id="6.5.1.1"/>
    </reaction>
</comment>
<protein>
    <recommendedName>
        <fullName evidence="7">ATP-dependent DNA ligase family profile domain-containing protein</fullName>
    </recommendedName>
</protein>
<dbReference type="Pfam" id="PF01068">
    <property type="entry name" value="DNA_ligase_A_M"/>
    <property type="match status" value="1"/>
</dbReference>
<dbReference type="PROSITE" id="PS50160">
    <property type="entry name" value="DNA_LIGASE_A3"/>
    <property type="match status" value="1"/>
</dbReference>
<reference evidence="8 9" key="1">
    <citation type="submission" date="2019-09" db="EMBL/GenBank/DDBJ databases">
        <title>Genome sequence of Roseospira marina, one of the more divergent members of the non-sulfur purple photosynthetic bacterial family, the Rhodospirillaceae.</title>
        <authorList>
            <person name="Meyer T."/>
            <person name="Kyndt J."/>
        </authorList>
    </citation>
    <scope>NUCLEOTIDE SEQUENCE [LARGE SCALE GENOMIC DNA]</scope>
    <source>
        <strain evidence="8 9">DSM 15113</strain>
    </source>
</reference>
<evidence type="ECO:0000256" key="6">
    <source>
        <dbReference type="ARBA" id="ARBA00034003"/>
    </source>
</evidence>
<dbReference type="PANTHER" id="PTHR47810">
    <property type="entry name" value="DNA LIGASE"/>
    <property type="match status" value="1"/>
</dbReference>
<keyword evidence="2" id="KW-0436">Ligase</keyword>
<sequence length="470" mass="52323">MDGYMVHGILEDIAKTSSRTEKIAILGRHMSDPVFKRVLVAAYDPFVTYGLTPPKCVGAGPQSLTMDSKFWTVLEQLASRTITGNAARDLVQEWLLDVLDEPSSKVATMILNKDLRCGITAKSINKVAPGMIPEFTVMLAHKFEDKRIKTWPVAVEPKLDGLRTVIVVNDADVQFFSRTGKPFAALDHLAPVILATLNKARAVLDAPDCPLDEKRREAFSRMLGKHGLSVVLDGEGVAGTFNETTGALRRKSEAASDTVLNLFEVLPRRTFMANDVVPLPYTLRRAFAEWVLMHAPENGPLRLVSRYLANSPAEIQSFYQSFRDRGLEGAIVKPMSEHYHKKRHYGWMKIKAQETLDLRVIGAFEGTGKYEGQLGGLIVDHSGVAVRVGGGFSDEERVRLWERFQADDERGLTADPLTEAFATEAFAKGCTALGHLIEVEYHEKTPDGSLRHPRFVDFRDDKDDLWKEAA</sequence>
<accession>A0A5M6I6L1</accession>
<keyword evidence="4" id="KW-0227">DNA damage</keyword>
<evidence type="ECO:0000256" key="4">
    <source>
        <dbReference type="ARBA" id="ARBA00022763"/>
    </source>
</evidence>
<dbReference type="InterPro" id="IPR050326">
    <property type="entry name" value="NAD_dep_DNA_ligaseB"/>
</dbReference>
<dbReference type="GO" id="GO:0005524">
    <property type="term" value="F:ATP binding"/>
    <property type="evidence" value="ECO:0007669"/>
    <property type="project" value="InterPro"/>
</dbReference>
<comment type="cofactor">
    <cofactor evidence="1">
        <name>a divalent metal cation</name>
        <dbReference type="ChEBI" id="CHEBI:60240"/>
    </cofactor>
</comment>
<dbReference type="Pfam" id="PF14743">
    <property type="entry name" value="DNA_ligase_OB_2"/>
    <property type="match status" value="1"/>
</dbReference>
<evidence type="ECO:0000256" key="2">
    <source>
        <dbReference type="ARBA" id="ARBA00022598"/>
    </source>
</evidence>
<proteinExistence type="predicted"/>
<name>A0A5M6I6L1_9PROT</name>
<dbReference type="InterPro" id="IPR029319">
    <property type="entry name" value="DNA_ligase_OB"/>
</dbReference>
<evidence type="ECO:0000256" key="5">
    <source>
        <dbReference type="ARBA" id="ARBA00023204"/>
    </source>
</evidence>
<dbReference type="CDD" id="cd08041">
    <property type="entry name" value="OBF_kDNA_ligase_like"/>
    <property type="match status" value="1"/>
</dbReference>
<organism evidence="8 9">
    <name type="scientific">Roseospira marina</name>
    <dbReference type="NCBI Taxonomy" id="140057"/>
    <lineage>
        <taxon>Bacteria</taxon>
        <taxon>Pseudomonadati</taxon>
        <taxon>Pseudomonadota</taxon>
        <taxon>Alphaproteobacteria</taxon>
        <taxon>Rhodospirillales</taxon>
        <taxon>Rhodospirillaceae</taxon>
        <taxon>Roseospira</taxon>
    </lineage>
</organism>
<dbReference type="GO" id="GO:0006260">
    <property type="term" value="P:DNA replication"/>
    <property type="evidence" value="ECO:0007669"/>
    <property type="project" value="UniProtKB-KW"/>
</dbReference>
<dbReference type="InterPro" id="IPR012310">
    <property type="entry name" value="DNA_ligase_ATP-dep_cent"/>
</dbReference>
<evidence type="ECO:0000256" key="1">
    <source>
        <dbReference type="ARBA" id="ARBA00001968"/>
    </source>
</evidence>
<dbReference type="EMBL" id="VWPJ01000035">
    <property type="protein sequence ID" value="KAA5603495.1"/>
    <property type="molecule type" value="Genomic_DNA"/>
</dbReference>
<dbReference type="GO" id="GO:0003910">
    <property type="term" value="F:DNA ligase (ATP) activity"/>
    <property type="evidence" value="ECO:0007669"/>
    <property type="project" value="UniProtKB-EC"/>
</dbReference>
<dbReference type="SUPFAM" id="SSF50249">
    <property type="entry name" value="Nucleic acid-binding proteins"/>
    <property type="match status" value="1"/>
</dbReference>
<dbReference type="AlphaFoldDB" id="A0A5M6I6L1"/>
<evidence type="ECO:0000256" key="3">
    <source>
        <dbReference type="ARBA" id="ARBA00022705"/>
    </source>
</evidence>